<dbReference type="AlphaFoldDB" id="A0A507QWU7"/>
<evidence type="ECO:0000256" key="1">
    <source>
        <dbReference type="SAM" id="MobiDB-lite"/>
    </source>
</evidence>
<keyword evidence="3" id="KW-1185">Reference proteome</keyword>
<feature type="region of interest" description="Disordered" evidence="1">
    <location>
        <begin position="117"/>
        <end position="153"/>
    </location>
</feature>
<reference evidence="2 3" key="1">
    <citation type="submission" date="2019-06" db="EMBL/GenBank/DDBJ databases">
        <title>Wine fermentation using esterase from Monascus purpureus.</title>
        <authorList>
            <person name="Geng C."/>
            <person name="Zhang Y."/>
        </authorList>
    </citation>
    <scope>NUCLEOTIDE SEQUENCE [LARGE SCALE GENOMIC DNA]</scope>
    <source>
        <strain evidence="2">HQ1</strain>
    </source>
</reference>
<accession>A0A507QWU7</accession>
<proteinExistence type="predicted"/>
<dbReference type="Proteomes" id="UP000319663">
    <property type="component" value="Unassembled WGS sequence"/>
</dbReference>
<feature type="compositionally biased region" description="Basic and acidic residues" evidence="1">
    <location>
        <begin position="134"/>
        <end position="147"/>
    </location>
</feature>
<gene>
    <name evidence="2" type="ORF">MPDQ_007196</name>
</gene>
<evidence type="ECO:0000313" key="2">
    <source>
        <dbReference type="EMBL" id="TQB71891.1"/>
    </source>
</evidence>
<sequence>MGTPAEVCGIRLKSGTTSDENRSWSEVARLFSIRFPGRSQGSLQKSKVVDVAHPPHNAWEAAVGWTTKRAIKAWPCGTTKNLELFPISKQRTLTSPLSSACTTPGLNLIDPRLLEPGVPGEDGMTLANKVSNTPDDRPSPWNDHEDGATSSPSYLRATRSYMPIYRGLMAVASKMEYPEVMLQQLDVHGDHSPALHLCIPRHHRRPRLEAERCLHTLRSLKILGTFQKVTLC</sequence>
<dbReference type="EMBL" id="VIFY01000072">
    <property type="protein sequence ID" value="TQB71891.1"/>
    <property type="molecule type" value="Genomic_DNA"/>
</dbReference>
<evidence type="ECO:0000313" key="3">
    <source>
        <dbReference type="Proteomes" id="UP000319663"/>
    </source>
</evidence>
<name>A0A507QWU7_MONPU</name>
<comment type="caution">
    <text evidence="2">The sequence shown here is derived from an EMBL/GenBank/DDBJ whole genome shotgun (WGS) entry which is preliminary data.</text>
</comment>
<protein>
    <submittedName>
        <fullName evidence="2">Uncharacterized protein</fullName>
    </submittedName>
</protein>
<organism evidence="2 3">
    <name type="scientific">Monascus purpureus</name>
    <name type="common">Red mold</name>
    <name type="synonym">Monascus anka</name>
    <dbReference type="NCBI Taxonomy" id="5098"/>
    <lineage>
        <taxon>Eukaryota</taxon>
        <taxon>Fungi</taxon>
        <taxon>Dikarya</taxon>
        <taxon>Ascomycota</taxon>
        <taxon>Pezizomycotina</taxon>
        <taxon>Eurotiomycetes</taxon>
        <taxon>Eurotiomycetidae</taxon>
        <taxon>Eurotiales</taxon>
        <taxon>Aspergillaceae</taxon>
        <taxon>Monascus</taxon>
    </lineage>
</organism>